<proteinExistence type="predicted"/>
<evidence type="ECO:0000256" key="2">
    <source>
        <dbReference type="ARBA" id="ARBA00022723"/>
    </source>
</evidence>
<keyword evidence="2" id="KW-0479">Metal-binding</keyword>
<dbReference type="GO" id="GO:0005634">
    <property type="term" value="C:nucleus"/>
    <property type="evidence" value="ECO:0007669"/>
    <property type="project" value="UniProtKB-SubCell"/>
</dbReference>
<evidence type="ECO:0000256" key="4">
    <source>
        <dbReference type="ARBA" id="ARBA00023015"/>
    </source>
</evidence>
<gene>
    <name evidence="9" type="ORF">CKAH01_15519</name>
</gene>
<dbReference type="PANTHER" id="PTHR47782">
    <property type="entry name" value="ZN(II)2CYS6 TRANSCRIPTION FACTOR (EUROFUNG)-RELATED"/>
    <property type="match status" value="1"/>
</dbReference>
<dbReference type="AlphaFoldDB" id="A0AAD9YJH9"/>
<evidence type="ECO:0000256" key="6">
    <source>
        <dbReference type="ARBA" id="ARBA00023163"/>
    </source>
</evidence>
<dbReference type="CDD" id="cd12148">
    <property type="entry name" value="fungal_TF_MHR"/>
    <property type="match status" value="1"/>
</dbReference>
<comment type="subcellular location">
    <subcellularLocation>
        <location evidence="1">Nucleus</location>
    </subcellularLocation>
</comment>
<keyword evidence="5" id="KW-0238">DNA-binding</keyword>
<keyword evidence="3" id="KW-0862">Zinc</keyword>
<dbReference type="GO" id="GO:0043565">
    <property type="term" value="F:sequence-specific DNA binding"/>
    <property type="evidence" value="ECO:0007669"/>
    <property type="project" value="TreeGrafter"/>
</dbReference>
<protein>
    <submittedName>
        <fullName evidence="9">Fungal specific transcription factor</fullName>
    </submittedName>
</protein>
<dbReference type="InterPro" id="IPR052202">
    <property type="entry name" value="Yeast_MetPath_Reg"/>
</dbReference>
<evidence type="ECO:0000256" key="3">
    <source>
        <dbReference type="ARBA" id="ARBA00022833"/>
    </source>
</evidence>
<dbReference type="InterPro" id="IPR007219">
    <property type="entry name" value="XnlR_reg_dom"/>
</dbReference>
<name>A0AAD9YJH9_COLKA</name>
<organism evidence="9 10">
    <name type="scientific">Colletotrichum kahawae</name>
    <name type="common">Coffee berry disease fungus</name>
    <dbReference type="NCBI Taxonomy" id="34407"/>
    <lineage>
        <taxon>Eukaryota</taxon>
        <taxon>Fungi</taxon>
        <taxon>Dikarya</taxon>
        <taxon>Ascomycota</taxon>
        <taxon>Pezizomycotina</taxon>
        <taxon>Sordariomycetes</taxon>
        <taxon>Hypocreomycetidae</taxon>
        <taxon>Glomerellales</taxon>
        <taxon>Glomerellaceae</taxon>
        <taxon>Colletotrichum</taxon>
        <taxon>Colletotrichum gloeosporioides species complex</taxon>
    </lineage>
</organism>
<reference evidence="9" key="1">
    <citation type="submission" date="2023-02" db="EMBL/GenBank/DDBJ databases">
        <title>Colletotrichum kahawae CIFC_Que2 genome sequencing and assembly.</title>
        <authorList>
            <person name="Baroncelli R."/>
        </authorList>
    </citation>
    <scope>NUCLEOTIDE SEQUENCE</scope>
    <source>
        <strain evidence="9">CIFC_Que2</strain>
    </source>
</reference>
<sequence length="480" mass="54249">MRFPSPSLPGNLSQTYFENIHPQYPILHKPTFQKWEDQYVKANLEVDQTLLDEPSIFFVLMVYAIGALVENHYDVAMAYYSGAMEYMDSLLSVDNLTSIQCVLCCATFSIRSPVGVSVWKTIGMALRHCIEMGLHQHTTGHYRNADTLEQELSKRCFWVAYNLDHALALTLGLPLGISDDAIDVDLPMDVDDEAITPTGFLRPPRADSTSPPTLTTGFILSIKLRRLWSKISDCLYPQVQPLTRTMSTMDKKGLIQEIQLELEEWYAEVQSHEEDPATHSQSLYASGKWFQLEYLRSLLLIHRHCLTPDRSSALGLGTQPAIASDLEIEDSMETCAIVSSKLCFLFREVHEGTAVQITWSMVHVLFSTGLTYLGCLWKSKRVRGKAQEKDISATLEACLKVLAIAEDWHPESPYRQIFEKLAQRTMKMVSGDDVDPPFRHLPSIGAVNEAFQDESWFTLGGEMDLTALQDWDSWLADATH</sequence>
<dbReference type="GO" id="GO:0000981">
    <property type="term" value="F:DNA-binding transcription factor activity, RNA polymerase II-specific"/>
    <property type="evidence" value="ECO:0007669"/>
    <property type="project" value="TreeGrafter"/>
</dbReference>
<evidence type="ECO:0000313" key="10">
    <source>
        <dbReference type="Proteomes" id="UP001281614"/>
    </source>
</evidence>
<dbReference type="GO" id="GO:0006351">
    <property type="term" value="P:DNA-templated transcription"/>
    <property type="evidence" value="ECO:0007669"/>
    <property type="project" value="InterPro"/>
</dbReference>
<dbReference type="Proteomes" id="UP001281614">
    <property type="component" value="Unassembled WGS sequence"/>
</dbReference>
<dbReference type="Pfam" id="PF04082">
    <property type="entry name" value="Fungal_trans"/>
    <property type="match status" value="1"/>
</dbReference>
<dbReference type="SMART" id="SM00906">
    <property type="entry name" value="Fungal_trans"/>
    <property type="match status" value="1"/>
</dbReference>
<keyword evidence="6" id="KW-0804">Transcription</keyword>
<feature type="domain" description="Xylanolytic transcriptional activator regulatory" evidence="8">
    <location>
        <begin position="118"/>
        <end position="193"/>
    </location>
</feature>
<accession>A0AAD9YJH9</accession>
<comment type="caution">
    <text evidence="9">The sequence shown here is derived from an EMBL/GenBank/DDBJ whole genome shotgun (WGS) entry which is preliminary data.</text>
</comment>
<evidence type="ECO:0000256" key="5">
    <source>
        <dbReference type="ARBA" id="ARBA00023125"/>
    </source>
</evidence>
<dbReference type="GO" id="GO:0008270">
    <property type="term" value="F:zinc ion binding"/>
    <property type="evidence" value="ECO:0007669"/>
    <property type="project" value="InterPro"/>
</dbReference>
<dbReference type="GO" id="GO:0045944">
    <property type="term" value="P:positive regulation of transcription by RNA polymerase II"/>
    <property type="evidence" value="ECO:0007669"/>
    <property type="project" value="TreeGrafter"/>
</dbReference>
<evidence type="ECO:0000256" key="7">
    <source>
        <dbReference type="ARBA" id="ARBA00023242"/>
    </source>
</evidence>
<keyword evidence="10" id="KW-1185">Reference proteome</keyword>
<evidence type="ECO:0000259" key="8">
    <source>
        <dbReference type="SMART" id="SM00906"/>
    </source>
</evidence>
<evidence type="ECO:0000313" key="9">
    <source>
        <dbReference type="EMBL" id="KAK2766349.1"/>
    </source>
</evidence>
<dbReference type="EMBL" id="VYYT01000125">
    <property type="protein sequence ID" value="KAK2766349.1"/>
    <property type="molecule type" value="Genomic_DNA"/>
</dbReference>
<evidence type="ECO:0000256" key="1">
    <source>
        <dbReference type="ARBA" id="ARBA00004123"/>
    </source>
</evidence>
<keyword evidence="7" id="KW-0539">Nucleus</keyword>
<keyword evidence="4" id="KW-0805">Transcription regulation</keyword>
<dbReference type="PANTHER" id="PTHR47782:SF12">
    <property type="entry name" value="ZN(II)2CYS6 TRANSCRIPTION FACTOR (EUROFUNG)"/>
    <property type="match status" value="1"/>
</dbReference>